<dbReference type="AlphaFoldDB" id="A0A553PJZ8"/>
<sequence>NKPIIVCLLLVGTVLAHPQRGGHRGSGGYSHDSNHQPASYSFGYNVNDNYQGAQFGHDEKRNGDSTSGSYFVHLPDGRMQTVTYSVDGYKGYVAEVKYSAVSSMYTSSSCQSNQYIIMRTTLSLLIVVSLAISNAQPLPNEPGYGPEHHEPAHYEFGYKVHDDKYGADFGHSENRDGYATKGEYHVVLPDGRVQTVTYYVDGKSGYVADVSYSGEAHHGPATPHHVPPPPPPPPVHEAYHQPKPHYHHG</sequence>
<dbReference type="InterPro" id="IPR051217">
    <property type="entry name" value="Insect_Cuticle_Struc_Prot"/>
</dbReference>
<protein>
    <recommendedName>
        <fullName evidence="7">Pro-resilin</fullName>
    </recommendedName>
</protein>
<dbReference type="OMA" id="HHEAPTH"/>
<evidence type="ECO:0000313" key="6">
    <source>
        <dbReference type="Proteomes" id="UP000318571"/>
    </source>
</evidence>
<evidence type="ECO:0000313" key="5">
    <source>
        <dbReference type="EMBL" id="TRY77989.1"/>
    </source>
</evidence>
<accession>A0A553PJZ8</accession>
<dbReference type="GO" id="GO:0005615">
    <property type="term" value="C:extracellular space"/>
    <property type="evidence" value="ECO:0007669"/>
    <property type="project" value="TreeGrafter"/>
</dbReference>
<evidence type="ECO:0000256" key="3">
    <source>
        <dbReference type="SAM" id="MobiDB-lite"/>
    </source>
</evidence>
<keyword evidence="1 2" id="KW-0193">Cuticle</keyword>
<dbReference type="PANTHER" id="PTHR12236">
    <property type="entry name" value="STRUCTURAL CONTITUENT OF CUTICLE"/>
    <property type="match status" value="1"/>
</dbReference>
<dbReference type="InterPro" id="IPR000618">
    <property type="entry name" value="Insect_cuticle"/>
</dbReference>
<dbReference type="Proteomes" id="UP000318571">
    <property type="component" value="Chromosome 11"/>
</dbReference>
<keyword evidence="4" id="KW-0732">Signal</keyword>
<feature type="chain" id="PRO_5021928467" description="Pro-resilin" evidence="4">
    <location>
        <begin position="17"/>
        <end position="249"/>
    </location>
</feature>
<organism evidence="5 6">
    <name type="scientific">Tigriopus californicus</name>
    <name type="common">Marine copepod</name>
    <dbReference type="NCBI Taxonomy" id="6832"/>
    <lineage>
        <taxon>Eukaryota</taxon>
        <taxon>Metazoa</taxon>
        <taxon>Ecdysozoa</taxon>
        <taxon>Arthropoda</taxon>
        <taxon>Crustacea</taxon>
        <taxon>Multicrustacea</taxon>
        <taxon>Hexanauplia</taxon>
        <taxon>Copepoda</taxon>
        <taxon>Harpacticoida</taxon>
        <taxon>Harpacticidae</taxon>
        <taxon>Tigriopus</taxon>
    </lineage>
</organism>
<dbReference type="Pfam" id="PF00379">
    <property type="entry name" value="Chitin_bind_4"/>
    <property type="match status" value="2"/>
</dbReference>
<reference evidence="5 6" key="1">
    <citation type="journal article" date="2018" name="Nat. Ecol. Evol.">
        <title>Genomic signatures of mitonuclear coevolution across populations of Tigriopus californicus.</title>
        <authorList>
            <person name="Barreto F.S."/>
            <person name="Watson E.T."/>
            <person name="Lima T.G."/>
            <person name="Willett C.S."/>
            <person name="Edmands S."/>
            <person name="Li W."/>
            <person name="Burton R.S."/>
        </authorList>
    </citation>
    <scope>NUCLEOTIDE SEQUENCE [LARGE SCALE GENOMIC DNA]</scope>
    <source>
        <strain evidence="5 6">San Diego</strain>
    </source>
</reference>
<feature type="signal peptide" evidence="4">
    <location>
        <begin position="1"/>
        <end position="16"/>
    </location>
</feature>
<dbReference type="PROSITE" id="PS51155">
    <property type="entry name" value="CHIT_BIND_RR_2"/>
    <property type="match status" value="2"/>
</dbReference>
<evidence type="ECO:0008006" key="7">
    <source>
        <dbReference type="Google" id="ProtNLM"/>
    </source>
</evidence>
<keyword evidence="6" id="KW-1185">Reference proteome</keyword>
<gene>
    <name evidence="5" type="ORF">TCAL_11897</name>
</gene>
<dbReference type="PANTHER" id="PTHR12236:SF79">
    <property type="entry name" value="CUTICULAR PROTEIN 50CB-RELATED"/>
    <property type="match status" value="1"/>
</dbReference>
<dbReference type="STRING" id="6832.A0A553PJZ8"/>
<feature type="non-terminal residue" evidence="5">
    <location>
        <position position="1"/>
    </location>
</feature>
<evidence type="ECO:0000256" key="1">
    <source>
        <dbReference type="ARBA" id="ARBA00022460"/>
    </source>
</evidence>
<dbReference type="GO" id="GO:0042302">
    <property type="term" value="F:structural constituent of cuticle"/>
    <property type="evidence" value="ECO:0007669"/>
    <property type="project" value="UniProtKB-UniRule"/>
</dbReference>
<dbReference type="GO" id="GO:0031012">
    <property type="term" value="C:extracellular matrix"/>
    <property type="evidence" value="ECO:0007669"/>
    <property type="project" value="TreeGrafter"/>
</dbReference>
<dbReference type="EMBL" id="VCGU01000003">
    <property type="protein sequence ID" value="TRY77989.1"/>
    <property type="molecule type" value="Genomic_DNA"/>
</dbReference>
<evidence type="ECO:0000256" key="4">
    <source>
        <dbReference type="SAM" id="SignalP"/>
    </source>
</evidence>
<evidence type="ECO:0000256" key="2">
    <source>
        <dbReference type="PROSITE-ProRule" id="PRU00497"/>
    </source>
</evidence>
<proteinExistence type="predicted"/>
<comment type="caution">
    <text evidence="5">The sequence shown here is derived from an EMBL/GenBank/DDBJ whole genome shotgun (WGS) entry which is preliminary data.</text>
</comment>
<feature type="compositionally biased region" description="Pro residues" evidence="3">
    <location>
        <begin position="225"/>
        <end position="235"/>
    </location>
</feature>
<feature type="region of interest" description="Disordered" evidence="3">
    <location>
        <begin position="213"/>
        <end position="249"/>
    </location>
</feature>
<name>A0A553PJZ8_TIGCA</name>